<evidence type="ECO:0000256" key="2">
    <source>
        <dbReference type="ARBA" id="ARBA00007801"/>
    </source>
</evidence>
<dbReference type="InterPro" id="IPR012941">
    <property type="entry name" value="Phe_hydrox_C_dim_dom"/>
</dbReference>
<dbReference type="InterPro" id="IPR002938">
    <property type="entry name" value="FAD-bd"/>
</dbReference>
<feature type="domain" description="Phenol hydroxylase-like C-terminal dimerisation" evidence="7">
    <location>
        <begin position="450"/>
        <end position="639"/>
    </location>
</feature>
<dbReference type="RefSeq" id="WP_345383820.1">
    <property type="nucleotide sequence ID" value="NZ_BAABIC010000025.1"/>
</dbReference>
<comment type="cofactor">
    <cofactor evidence="1">
        <name>FAD</name>
        <dbReference type="ChEBI" id="CHEBI:57692"/>
    </cofactor>
</comment>
<dbReference type="Pfam" id="PF01494">
    <property type="entry name" value="FAD_binding_3"/>
    <property type="match status" value="1"/>
</dbReference>
<dbReference type="InterPro" id="IPR050641">
    <property type="entry name" value="RIFMO-like"/>
</dbReference>
<dbReference type="PRINTS" id="PR00420">
    <property type="entry name" value="RNGMNOXGNASE"/>
</dbReference>
<organism evidence="8 9">
    <name type="scientific">Pseudonocardia yuanmonensis</name>
    <dbReference type="NCBI Taxonomy" id="1095914"/>
    <lineage>
        <taxon>Bacteria</taxon>
        <taxon>Bacillati</taxon>
        <taxon>Actinomycetota</taxon>
        <taxon>Actinomycetes</taxon>
        <taxon>Pseudonocardiales</taxon>
        <taxon>Pseudonocardiaceae</taxon>
        <taxon>Pseudonocardia</taxon>
    </lineage>
</organism>
<dbReference type="CDD" id="cd02979">
    <property type="entry name" value="PHOX_C"/>
    <property type="match status" value="1"/>
</dbReference>
<comment type="similarity">
    <text evidence="2">Belongs to the PheA/TfdB FAD monooxygenase family.</text>
</comment>
<evidence type="ECO:0000256" key="3">
    <source>
        <dbReference type="ARBA" id="ARBA00022630"/>
    </source>
</evidence>
<dbReference type="NCBIfam" id="NF006144">
    <property type="entry name" value="PRK08294.1"/>
    <property type="match status" value="1"/>
</dbReference>
<accession>A0ABP8XH76</accession>
<dbReference type="SUPFAM" id="SSF54373">
    <property type="entry name" value="FAD-linked reductases, C-terminal domain"/>
    <property type="match status" value="1"/>
</dbReference>
<dbReference type="SUPFAM" id="SSF51905">
    <property type="entry name" value="FAD/NAD(P)-binding domain"/>
    <property type="match status" value="1"/>
</dbReference>
<sequence length="641" mass="70440">MAQFYVDGYAPGDPFVSAPHPAAADRPPSVPETADVLVVGCGPAGLVLAAQLANFPDIDTVVVDRRDGPLEVGQADGVACRTVEMFEAFGLADRLIGEGYQVNEVSFWRPDAEDPGRITRTGRIQDVEDGLSEMPHMIVNQARMLAYLRDHMARSPRRLEPYYGLHLSRIEIDTSGTVEYPVTVTLAHLVGGEETGASSTVRARYVVGCDGARSSTRAALGRELVGDPTDSSWGVMDVLAVTDFPDIRLKCAIRSAGEGSILIIPREGGYLVRLYIELDNVRDQEMLRERSVTPEKLTAVADRILHPYTLDVRDVGWWSVYTIGQRLCTRFDDVPDGSDDEPARLPRVFIAGDACHTHSAKAGQGMNVSMADTWNLGWKLGAVLRGTARPELLHTYSAERQEVAQQLIDFDREFAALFSAAPGSSGGDHDPEKFQRYFREQGRFTAGVAVRYAPSTITAAEPAQHLARGFEVGTRFHSAPVVRLADAKPLHLGHVARADGAWRLYLFADRRHPGEIDTPLRRLCDHLASAASPLQRCTRQGAEPDSVIDVRAVFQQHHRDLEVTDLPAVLLPRKGRFGLVDYEKAFCPDPDAEDVFDLRGIDRDSGCVVVVRPDQYVAHVLGLDDLDRLDAFFAGVLTEAR</sequence>
<protein>
    <submittedName>
        <fullName evidence="8">FAD-binding monooxygenase</fullName>
    </submittedName>
</protein>
<dbReference type="PANTHER" id="PTHR43004:SF19">
    <property type="entry name" value="BINDING MONOOXYGENASE, PUTATIVE (JCVI)-RELATED"/>
    <property type="match status" value="1"/>
</dbReference>
<dbReference type="SUPFAM" id="SSF52833">
    <property type="entry name" value="Thioredoxin-like"/>
    <property type="match status" value="1"/>
</dbReference>
<keyword evidence="4" id="KW-0274">FAD</keyword>
<dbReference type="Pfam" id="PF07976">
    <property type="entry name" value="Phe_hydrox_dim"/>
    <property type="match status" value="1"/>
</dbReference>
<name>A0ABP8XH76_9PSEU</name>
<evidence type="ECO:0000256" key="4">
    <source>
        <dbReference type="ARBA" id="ARBA00022827"/>
    </source>
</evidence>
<reference evidence="9" key="1">
    <citation type="journal article" date="2019" name="Int. J. Syst. Evol. Microbiol.">
        <title>The Global Catalogue of Microorganisms (GCM) 10K type strain sequencing project: providing services to taxonomists for standard genome sequencing and annotation.</title>
        <authorList>
            <consortium name="The Broad Institute Genomics Platform"/>
            <consortium name="The Broad Institute Genome Sequencing Center for Infectious Disease"/>
            <person name="Wu L."/>
            <person name="Ma J."/>
        </authorList>
    </citation>
    <scope>NUCLEOTIDE SEQUENCE [LARGE SCALE GENOMIC DNA]</scope>
    <source>
        <strain evidence="9">JCM 18055</strain>
    </source>
</reference>
<gene>
    <name evidence="8" type="ORF">GCM10023215_56600</name>
</gene>
<evidence type="ECO:0000313" key="9">
    <source>
        <dbReference type="Proteomes" id="UP001500325"/>
    </source>
</evidence>
<keyword evidence="8" id="KW-0503">Monooxygenase</keyword>
<proteinExistence type="inferred from homology"/>
<evidence type="ECO:0000259" key="6">
    <source>
        <dbReference type="Pfam" id="PF01494"/>
    </source>
</evidence>
<dbReference type="Gene3D" id="3.50.50.60">
    <property type="entry name" value="FAD/NAD(P)-binding domain"/>
    <property type="match status" value="1"/>
</dbReference>
<dbReference type="Gene3D" id="3.30.9.10">
    <property type="entry name" value="D-Amino Acid Oxidase, subunit A, domain 2"/>
    <property type="match status" value="1"/>
</dbReference>
<feature type="domain" description="FAD-binding" evidence="6">
    <location>
        <begin position="34"/>
        <end position="410"/>
    </location>
</feature>
<evidence type="ECO:0000259" key="7">
    <source>
        <dbReference type="Pfam" id="PF07976"/>
    </source>
</evidence>
<dbReference type="EMBL" id="BAABIC010000025">
    <property type="protein sequence ID" value="GAA4708090.1"/>
    <property type="molecule type" value="Genomic_DNA"/>
</dbReference>
<dbReference type="PANTHER" id="PTHR43004">
    <property type="entry name" value="TRK SYSTEM POTASSIUM UPTAKE PROTEIN"/>
    <property type="match status" value="1"/>
</dbReference>
<comment type="caution">
    <text evidence="8">The sequence shown here is derived from an EMBL/GenBank/DDBJ whole genome shotgun (WGS) entry which is preliminary data.</text>
</comment>
<dbReference type="InterPro" id="IPR038220">
    <property type="entry name" value="PHOX_C_sf"/>
</dbReference>
<dbReference type="InterPro" id="IPR036188">
    <property type="entry name" value="FAD/NAD-bd_sf"/>
</dbReference>
<dbReference type="GO" id="GO:0004497">
    <property type="term" value="F:monooxygenase activity"/>
    <property type="evidence" value="ECO:0007669"/>
    <property type="project" value="UniProtKB-KW"/>
</dbReference>
<dbReference type="InterPro" id="IPR036249">
    <property type="entry name" value="Thioredoxin-like_sf"/>
</dbReference>
<dbReference type="Proteomes" id="UP001500325">
    <property type="component" value="Unassembled WGS sequence"/>
</dbReference>
<dbReference type="Gene3D" id="3.40.30.20">
    <property type="match status" value="1"/>
</dbReference>
<evidence type="ECO:0000256" key="5">
    <source>
        <dbReference type="ARBA" id="ARBA00023002"/>
    </source>
</evidence>
<keyword evidence="5" id="KW-0560">Oxidoreductase</keyword>
<keyword evidence="9" id="KW-1185">Reference proteome</keyword>
<evidence type="ECO:0000313" key="8">
    <source>
        <dbReference type="EMBL" id="GAA4708090.1"/>
    </source>
</evidence>
<evidence type="ECO:0000256" key="1">
    <source>
        <dbReference type="ARBA" id="ARBA00001974"/>
    </source>
</evidence>
<keyword evidence="3" id="KW-0285">Flavoprotein</keyword>